<dbReference type="eggNOG" id="ENOG5031U0Y">
    <property type="taxonomic scope" value="Bacteria"/>
</dbReference>
<evidence type="ECO:0000313" key="4">
    <source>
        <dbReference type="Proteomes" id="UP000007435"/>
    </source>
</evidence>
<dbReference type="EMBL" id="CP002305">
    <property type="protein sequence ID" value="ADQ17419.1"/>
    <property type="molecule type" value="Genomic_DNA"/>
</dbReference>
<feature type="transmembrane region" description="Helical" evidence="1">
    <location>
        <begin position="145"/>
        <end position="173"/>
    </location>
</feature>
<dbReference type="RefSeq" id="WP_013408468.1">
    <property type="nucleotide sequence ID" value="NC_014655.1"/>
</dbReference>
<organism evidence="3 4">
    <name type="scientific">Leadbetterella byssophila (strain DSM 17132 / JCM 16389 / KACC 11308 / NBRC 106382 / 4M15)</name>
    <dbReference type="NCBI Taxonomy" id="649349"/>
    <lineage>
        <taxon>Bacteria</taxon>
        <taxon>Pseudomonadati</taxon>
        <taxon>Bacteroidota</taxon>
        <taxon>Cytophagia</taxon>
        <taxon>Cytophagales</taxon>
        <taxon>Leadbetterellaceae</taxon>
        <taxon>Leadbetterella</taxon>
    </lineage>
</organism>
<feature type="domain" description="DUF4126" evidence="2">
    <location>
        <begin position="5"/>
        <end position="174"/>
    </location>
</feature>
<proteinExistence type="predicted"/>
<dbReference type="AlphaFoldDB" id="E4RZJ5"/>
<evidence type="ECO:0000313" key="3">
    <source>
        <dbReference type="EMBL" id="ADQ17419.1"/>
    </source>
</evidence>
<feature type="transmembrane region" description="Helical" evidence="1">
    <location>
        <begin position="51"/>
        <end position="69"/>
    </location>
</feature>
<accession>E4RZJ5</accession>
<name>E4RZJ5_LEAB4</name>
<keyword evidence="4" id="KW-1185">Reference proteome</keyword>
<keyword evidence="1" id="KW-0472">Membrane</keyword>
<feature type="transmembrane region" description="Helical" evidence="1">
    <location>
        <begin position="6"/>
        <end position="30"/>
    </location>
</feature>
<dbReference type="Proteomes" id="UP000007435">
    <property type="component" value="Chromosome"/>
</dbReference>
<feature type="transmembrane region" description="Helical" evidence="1">
    <location>
        <begin position="102"/>
        <end position="125"/>
    </location>
</feature>
<dbReference type="KEGG" id="lby:Lbys_1712"/>
<dbReference type="STRING" id="649349.Lbys_1712"/>
<gene>
    <name evidence="3" type="ordered locus">Lbys_1712</name>
</gene>
<dbReference type="Pfam" id="PF13548">
    <property type="entry name" value="DUF4126"/>
    <property type="match status" value="1"/>
</dbReference>
<protein>
    <recommendedName>
        <fullName evidence="2">DUF4126 domain-containing protein</fullName>
    </recommendedName>
</protein>
<dbReference type="OrthoDB" id="288613at2"/>
<evidence type="ECO:0000256" key="1">
    <source>
        <dbReference type="SAM" id="Phobius"/>
    </source>
</evidence>
<reference key="1">
    <citation type="submission" date="2010-11" db="EMBL/GenBank/DDBJ databases">
        <title>The complete genome of Leadbetterella byssophila DSM 17132.</title>
        <authorList>
            <consortium name="US DOE Joint Genome Institute (JGI-PGF)"/>
            <person name="Lucas S."/>
            <person name="Copeland A."/>
            <person name="Lapidus A."/>
            <person name="Glavina del Rio T."/>
            <person name="Dalin E."/>
            <person name="Tice H."/>
            <person name="Bruce D."/>
            <person name="Goodwin L."/>
            <person name="Pitluck S."/>
            <person name="Kyrpides N."/>
            <person name="Mavromatis K."/>
            <person name="Ivanova N."/>
            <person name="Teshima H."/>
            <person name="Brettin T."/>
            <person name="Detter J.C."/>
            <person name="Han C."/>
            <person name="Tapia R."/>
            <person name="Land M."/>
            <person name="Hauser L."/>
            <person name="Markowitz V."/>
            <person name="Cheng J.-F."/>
            <person name="Hugenholtz P."/>
            <person name="Woyke T."/>
            <person name="Wu D."/>
            <person name="Tindall B."/>
            <person name="Pomrenke H.G."/>
            <person name="Brambilla E."/>
            <person name="Klenk H.-P."/>
            <person name="Eisen J.A."/>
        </authorList>
    </citation>
    <scope>NUCLEOTIDE SEQUENCE [LARGE SCALE GENOMIC DNA]</scope>
    <source>
        <strain>DSM 17132</strain>
    </source>
</reference>
<evidence type="ECO:0000259" key="2">
    <source>
        <dbReference type="Pfam" id="PF13548"/>
    </source>
</evidence>
<dbReference type="InterPro" id="IPR025196">
    <property type="entry name" value="DUF4126"/>
</dbReference>
<keyword evidence="1" id="KW-1133">Transmembrane helix</keyword>
<dbReference type="HOGENOM" id="CLU_086377_1_1_10"/>
<reference evidence="3 4" key="2">
    <citation type="journal article" date="2011" name="Stand. Genomic Sci.">
        <title>Complete genome sequence of Leadbetterella byssophila type strain (4M15).</title>
        <authorList>
            <person name="Abt B."/>
            <person name="Teshima H."/>
            <person name="Lucas S."/>
            <person name="Lapidus A."/>
            <person name="Del Rio T.G."/>
            <person name="Nolan M."/>
            <person name="Tice H."/>
            <person name="Cheng J.F."/>
            <person name="Pitluck S."/>
            <person name="Liolios K."/>
            <person name="Pagani I."/>
            <person name="Ivanova N."/>
            <person name="Mavromatis K."/>
            <person name="Pati A."/>
            <person name="Tapia R."/>
            <person name="Han C."/>
            <person name="Goodwin L."/>
            <person name="Chen A."/>
            <person name="Palaniappan K."/>
            <person name="Land M."/>
            <person name="Hauser L."/>
            <person name="Chang Y.J."/>
            <person name="Jeffries C.D."/>
            <person name="Rohde M."/>
            <person name="Goker M."/>
            <person name="Tindall B.J."/>
            <person name="Detter J.C."/>
            <person name="Woyke T."/>
            <person name="Bristow J."/>
            <person name="Eisen J.A."/>
            <person name="Markowitz V."/>
            <person name="Hugenholtz P."/>
            <person name="Klenk H.P."/>
            <person name="Kyrpides N.C."/>
        </authorList>
    </citation>
    <scope>NUCLEOTIDE SEQUENCE [LARGE SCALE GENOMIC DNA]</scope>
    <source>
        <strain evidence="4">DSM 17132 / JCM 16389 / KACC 11308 / NBRC 106382 / 4M15</strain>
    </source>
</reference>
<sequence>MITGLMLGLGLSASSGFRIFIPLLVSNLAAKFGWVSISPDFAWMASDHATIILLVATVVEIAAYYIPFIDNLLDSLALPASVIAGTLLTSQFLSITDPILQWGLALIAGGGVAGSVQAGTSLLRLGSSKFTVGTGNSIVSTGENIISSILSVFSIILPVLTGLMVIGLLFLLLRRKVSSKKS</sequence>
<feature type="transmembrane region" description="Helical" evidence="1">
    <location>
        <begin position="75"/>
        <end position="95"/>
    </location>
</feature>
<keyword evidence="1" id="KW-0812">Transmembrane</keyword>